<dbReference type="EMBL" id="VFOZ01000002">
    <property type="protein sequence ID" value="TQL90198.1"/>
    <property type="molecule type" value="Genomic_DNA"/>
</dbReference>
<evidence type="ECO:0000313" key="2">
    <source>
        <dbReference type="Proteomes" id="UP000316096"/>
    </source>
</evidence>
<dbReference type="AlphaFoldDB" id="A0A543BZF0"/>
<name>A0A543BZF0_9ACTN</name>
<comment type="caution">
    <text evidence="1">The sequence shown here is derived from an EMBL/GenBank/DDBJ whole genome shotgun (WGS) entry which is preliminary data.</text>
</comment>
<reference evidence="1 2" key="1">
    <citation type="submission" date="2019-06" db="EMBL/GenBank/DDBJ databases">
        <title>Sequencing the genomes of 1000 actinobacteria strains.</title>
        <authorList>
            <person name="Klenk H.-P."/>
        </authorList>
    </citation>
    <scope>NUCLEOTIDE SEQUENCE [LARGE SCALE GENOMIC DNA]</scope>
    <source>
        <strain evidence="1 2">DSM 102200</strain>
    </source>
</reference>
<gene>
    <name evidence="1" type="ORF">FB559_7491</name>
</gene>
<proteinExistence type="predicted"/>
<accession>A0A543BZF0</accession>
<dbReference type="Proteomes" id="UP000316096">
    <property type="component" value="Unassembled WGS sequence"/>
</dbReference>
<sequence length="97" mass="10309">MWLGAAGGSLYVAGVTDRKETVTAYDAPVRGSPAELGGVPVSGWPDACEVAPGYAVDQNSYDPREDDVYVGSIRLRRPHCVYDRGKPLDVAIAWVAG</sequence>
<protein>
    <submittedName>
        <fullName evidence="1">Uncharacterized protein</fullName>
    </submittedName>
</protein>
<dbReference type="OrthoDB" id="3577345at2"/>
<evidence type="ECO:0000313" key="1">
    <source>
        <dbReference type="EMBL" id="TQL90198.1"/>
    </source>
</evidence>
<organism evidence="1 2">
    <name type="scientific">Actinoallomurus bryophytorum</name>
    <dbReference type="NCBI Taxonomy" id="1490222"/>
    <lineage>
        <taxon>Bacteria</taxon>
        <taxon>Bacillati</taxon>
        <taxon>Actinomycetota</taxon>
        <taxon>Actinomycetes</taxon>
        <taxon>Streptosporangiales</taxon>
        <taxon>Thermomonosporaceae</taxon>
        <taxon>Actinoallomurus</taxon>
    </lineage>
</organism>
<dbReference type="RefSeq" id="WP_141962269.1">
    <property type="nucleotide sequence ID" value="NZ_VFOZ01000002.1"/>
</dbReference>
<keyword evidence="2" id="KW-1185">Reference proteome</keyword>